<dbReference type="InterPro" id="IPR034079">
    <property type="entry name" value="R3H_KhpB"/>
</dbReference>
<feature type="domain" description="R3H" evidence="1">
    <location>
        <begin position="93"/>
        <end position="159"/>
    </location>
</feature>
<dbReference type="InterPro" id="IPR001374">
    <property type="entry name" value="R3H_dom"/>
</dbReference>
<name>D0LVP1_HALO1</name>
<dbReference type="InterPro" id="IPR036867">
    <property type="entry name" value="R3H_dom_sf"/>
</dbReference>
<dbReference type="SUPFAM" id="SSF82708">
    <property type="entry name" value="R3H domain"/>
    <property type="match status" value="1"/>
</dbReference>
<dbReference type="InterPro" id="IPR015946">
    <property type="entry name" value="KH_dom-like_a/b"/>
</dbReference>
<dbReference type="CDD" id="cd02414">
    <property type="entry name" value="KH-II_Jag"/>
    <property type="match status" value="1"/>
</dbReference>
<dbReference type="AlphaFoldDB" id="D0LVP1"/>
<evidence type="ECO:0000259" key="1">
    <source>
        <dbReference type="PROSITE" id="PS51061"/>
    </source>
</evidence>
<dbReference type="RefSeq" id="WP_012831951.1">
    <property type="nucleotide sequence ID" value="NC_013440.1"/>
</dbReference>
<dbReference type="STRING" id="502025.Hoch_6896"/>
<dbReference type="InterPro" id="IPR038008">
    <property type="entry name" value="Jag_KH"/>
</dbReference>
<dbReference type="InterPro" id="IPR039247">
    <property type="entry name" value="KhpB"/>
</dbReference>
<dbReference type="eggNOG" id="COG1847">
    <property type="taxonomic scope" value="Bacteria"/>
</dbReference>
<dbReference type="Gene3D" id="3.30.1370.50">
    <property type="entry name" value="R3H-like domain"/>
    <property type="match status" value="1"/>
</dbReference>
<accession>D0LVP1</accession>
<dbReference type="Pfam" id="PF01424">
    <property type="entry name" value="R3H"/>
    <property type="match status" value="1"/>
</dbReference>
<reference evidence="2 3" key="1">
    <citation type="journal article" date="2010" name="Stand. Genomic Sci.">
        <title>Complete genome sequence of Haliangium ochraceum type strain (SMP-2).</title>
        <authorList>
            <consortium name="US DOE Joint Genome Institute (JGI-PGF)"/>
            <person name="Ivanova N."/>
            <person name="Daum C."/>
            <person name="Lang E."/>
            <person name="Abt B."/>
            <person name="Kopitz M."/>
            <person name="Saunders E."/>
            <person name="Lapidus A."/>
            <person name="Lucas S."/>
            <person name="Glavina Del Rio T."/>
            <person name="Nolan M."/>
            <person name="Tice H."/>
            <person name="Copeland A."/>
            <person name="Cheng J.F."/>
            <person name="Chen F."/>
            <person name="Bruce D."/>
            <person name="Goodwin L."/>
            <person name="Pitluck S."/>
            <person name="Mavromatis K."/>
            <person name="Pati A."/>
            <person name="Mikhailova N."/>
            <person name="Chen A."/>
            <person name="Palaniappan K."/>
            <person name="Land M."/>
            <person name="Hauser L."/>
            <person name="Chang Y.J."/>
            <person name="Jeffries C.D."/>
            <person name="Detter J.C."/>
            <person name="Brettin T."/>
            <person name="Rohde M."/>
            <person name="Goker M."/>
            <person name="Bristow J."/>
            <person name="Markowitz V."/>
            <person name="Eisen J.A."/>
            <person name="Hugenholtz P."/>
            <person name="Kyrpides N.C."/>
            <person name="Klenk H.P."/>
        </authorList>
    </citation>
    <scope>NUCLEOTIDE SEQUENCE [LARGE SCALE GENOMIC DNA]</scope>
    <source>
        <strain evidence="3">DSM 14365 / CIP 107738 / JCM 11303 / AJ 13395 / SMP-2</strain>
    </source>
</reference>
<dbReference type="GO" id="GO:0003723">
    <property type="term" value="F:RNA binding"/>
    <property type="evidence" value="ECO:0007669"/>
    <property type="project" value="InterPro"/>
</dbReference>
<gene>
    <name evidence="2" type="ordered locus">Hoch_6896</name>
</gene>
<evidence type="ECO:0000313" key="3">
    <source>
        <dbReference type="Proteomes" id="UP000001880"/>
    </source>
</evidence>
<sequence>MAQANSKSNDPVESAREFLAGVLDRMDIDADIEIFEKEDKVVLDIDCDDVDRVIGRRGQVMEALQHLVSKISYRDRGAGSSKPILVDADGYREKQIDKLVALAERMADRALDDQEIVELNPMSSHDRRVVHMALADFDGVSTRSEGEGEDRHVLIVPDSLADE</sequence>
<proteinExistence type="predicted"/>
<dbReference type="PROSITE" id="PS51061">
    <property type="entry name" value="R3H"/>
    <property type="match status" value="1"/>
</dbReference>
<dbReference type="PANTHER" id="PTHR35800">
    <property type="entry name" value="PROTEIN JAG"/>
    <property type="match status" value="1"/>
</dbReference>
<dbReference type="Gene3D" id="3.30.300.20">
    <property type="match status" value="1"/>
</dbReference>
<dbReference type="Proteomes" id="UP000001880">
    <property type="component" value="Chromosome"/>
</dbReference>
<evidence type="ECO:0000313" key="2">
    <source>
        <dbReference type="EMBL" id="ACY19359.1"/>
    </source>
</evidence>
<dbReference type="KEGG" id="hoh:Hoch_6896"/>
<dbReference type="SMART" id="SM00393">
    <property type="entry name" value="R3H"/>
    <property type="match status" value="1"/>
</dbReference>
<dbReference type="EMBL" id="CP001804">
    <property type="protein sequence ID" value="ACY19359.1"/>
    <property type="molecule type" value="Genomic_DNA"/>
</dbReference>
<dbReference type="Pfam" id="PF13083">
    <property type="entry name" value="KH_KhpA-B"/>
    <property type="match status" value="1"/>
</dbReference>
<dbReference type="PANTHER" id="PTHR35800:SF1">
    <property type="entry name" value="RNA-BINDING PROTEIN KHPB"/>
    <property type="match status" value="1"/>
</dbReference>
<organism evidence="2 3">
    <name type="scientific">Haliangium ochraceum (strain DSM 14365 / JCM 11303 / SMP-2)</name>
    <dbReference type="NCBI Taxonomy" id="502025"/>
    <lineage>
        <taxon>Bacteria</taxon>
        <taxon>Pseudomonadati</taxon>
        <taxon>Myxococcota</taxon>
        <taxon>Polyangia</taxon>
        <taxon>Haliangiales</taxon>
        <taxon>Kofleriaceae</taxon>
        <taxon>Haliangium</taxon>
    </lineage>
</organism>
<keyword evidence="3" id="KW-1185">Reference proteome</keyword>
<protein>
    <submittedName>
        <fullName evidence="2">Single-stranded nucleic acid binding R3H domain protein</fullName>
    </submittedName>
</protein>
<dbReference type="HOGENOM" id="CLU_042512_3_0_7"/>
<dbReference type="CDD" id="cd02644">
    <property type="entry name" value="R3H_jag"/>
    <property type="match status" value="1"/>
</dbReference>